<keyword evidence="2" id="KW-0238">DNA-binding</keyword>
<evidence type="ECO:0000259" key="5">
    <source>
        <dbReference type="Pfam" id="PF13102"/>
    </source>
</evidence>
<dbReference type="Gene3D" id="1.10.150.130">
    <property type="match status" value="1"/>
</dbReference>
<gene>
    <name evidence="6" type="ORF">IAC51_06540</name>
</gene>
<dbReference type="EMBL" id="JADIMV010000112">
    <property type="protein sequence ID" value="MBO8440292.1"/>
    <property type="molecule type" value="Genomic_DNA"/>
</dbReference>
<dbReference type="GO" id="GO:0015074">
    <property type="term" value="P:DNA integration"/>
    <property type="evidence" value="ECO:0007669"/>
    <property type="project" value="InterPro"/>
</dbReference>
<dbReference type="AlphaFoldDB" id="A0A940DM51"/>
<dbReference type="InterPro" id="IPR050090">
    <property type="entry name" value="Tyrosine_recombinase_XerCD"/>
</dbReference>
<dbReference type="InterPro" id="IPR013762">
    <property type="entry name" value="Integrase-like_cat_sf"/>
</dbReference>
<dbReference type="Proteomes" id="UP000712007">
    <property type="component" value="Unassembled WGS sequence"/>
</dbReference>
<organism evidence="6 7">
    <name type="scientific">Candidatus Aphodosoma intestinipullorum</name>
    <dbReference type="NCBI Taxonomy" id="2840674"/>
    <lineage>
        <taxon>Bacteria</taxon>
        <taxon>Pseudomonadati</taxon>
        <taxon>Bacteroidota</taxon>
        <taxon>Bacteroidia</taxon>
        <taxon>Bacteroidales</taxon>
        <taxon>Candidatus Aphodosoma</taxon>
    </lineage>
</organism>
<evidence type="ECO:0000259" key="4">
    <source>
        <dbReference type="Pfam" id="PF00589"/>
    </source>
</evidence>
<sequence>MSGEVSRLKAAGRHGTARNYARARCSFIAFTGGEDVHLSCVDGTLMEAYETWLHQRGVVRNTVSFYMRILRAVYNRAVRSGLAVQSFPFDGVYTGVDRTPKRAVAGDVVARLCHLDLHGDANLTLARDMFVFSFCMRGMAFVDMVFLRKGNLRGGIISYTRRKTGRPLSVKMEPAALRIVERYADAASVYLFPVVTAEDGRTAYAQYEAGLGRYNRCLKRISLTLGLSVSLSSYVARHSWATSARDCGIPVSVIGSALGHASERTTLIYLDSLDDSVVDKANREVISVLDV</sequence>
<dbReference type="PANTHER" id="PTHR30349">
    <property type="entry name" value="PHAGE INTEGRASE-RELATED"/>
    <property type="match status" value="1"/>
</dbReference>
<dbReference type="Pfam" id="PF13102">
    <property type="entry name" value="Phage_int_SAM_5"/>
    <property type="match status" value="1"/>
</dbReference>
<reference evidence="6" key="1">
    <citation type="submission" date="2020-10" db="EMBL/GenBank/DDBJ databases">
        <authorList>
            <person name="Gilroy R."/>
        </authorList>
    </citation>
    <scope>NUCLEOTIDE SEQUENCE</scope>
    <source>
        <strain evidence="6">3924</strain>
    </source>
</reference>
<dbReference type="InterPro" id="IPR025269">
    <property type="entry name" value="SAM-like_dom"/>
</dbReference>
<keyword evidence="3" id="KW-0233">DNA recombination</keyword>
<dbReference type="InterPro" id="IPR010998">
    <property type="entry name" value="Integrase_recombinase_N"/>
</dbReference>
<evidence type="ECO:0000256" key="3">
    <source>
        <dbReference type="ARBA" id="ARBA00023172"/>
    </source>
</evidence>
<dbReference type="SUPFAM" id="SSF56349">
    <property type="entry name" value="DNA breaking-rejoining enzymes"/>
    <property type="match status" value="1"/>
</dbReference>
<name>A0A940DM51_9BACT</name>
<feature type="domain" description="Phage integrase SAM-like" evidence="5">
    <location>
        <begin position="5"/>
        <end position="84"/>
    </location>
</feature>
<reference evidence="6" key="2">
    <citation type="journal article" date="2021" name="PeerJ">
        <title>Extensive microbial diversity within the chicken gut microbiome revealed by metagenomics and culture.</title>
        <authorList>
            <person name="Gilroy R."/>
            <person name="Ravi A."/>
            <person name="Getino M."/>
            <person name="Pursley I."/>
            <person name="Horton D.L."/>
            <person name="Alikhan N.F."/>
            <person name="Baker D."/>
            <person name="Gharbi K."/>
            <person name="Hall N."/>
            <person name="Watson M."/>
            <person name="Adriaenssens E.M."/>
            <person name="Foster-Nyarko E."/>
            <person name="Jarju S."/>
            <person name="Secka A."/>
            <person name="Antonio M."/>
            <person name="Oren A."/>
            <person name="Chaudhuri R.R."/>
            <person name="La Ragione R."/>
            <person name="Hildebrand F."/>
            <person name="Pallen M.J."/>
        </authorList>
    </citation>
    <scope>NUCLEOTIDE SEQUENCE</scope>
    <source>
        <strain evidence="6">3924</strain>
    </source>
</reference>
<feature type="domain" description="Tyr recombinase" evidence="4">
    <location>
        <begin position="153"/>
        <end position="273"/>
    </location>
</feature>
<dbReference type="CDD" id="cd01185">
    <property type="entry name" value="INTN1_C_like"/>
    <property type="match status" value="1"/>
</dbReference>
<dbReference type="InterPro" id="IPR011010">
    <property type="entry name" value="DNA_brk_join_enz"/>
</dbReference>
<protein>
    <submittedName>
        <fullName evidence="6">Site-specific integrase</fullName>
    </submittedName>
</protein>
<dbReference type="Gene3D" id="1.10.443.10">
    <property type="entry name" value="Intergrase catalytic core"/>
    <property type="match status" value="1"/>
</dbReference>
<comment type="caution">
    <text evidence="6">The sequence shown here is derived from an EMBL/GenBank/DDBJ whole genome shotgun (WGS) entry which is preliminary data.</text>
</comment>
<dbReference type="InterPro" id="IPR002104">
    <property type="entry name" value="Integrase_catalytic"/>
</dbReference>
<evidence type="ECO:0000313" key="6">
    <source>
        <dbReference type="EMBL" id="MBO8440292.1"/>
    </source>
</evidence>
<evidence type="ECO:0000256" key="1">
    <source>
        <dbReference type="ARBA" id="ARBA00008857"/>
    </source>
</evidence>
<evidence type="ECO:0000313" key="7">
    <source>
        <dbReference type="Proteomes" id="UP000712007"/>
    </source>
</evidence>
<accession>A0A940DM51</accession>
<evidence type="ECO:0000256" key="2">
    <source>
        <dbReference type="ARBA" id="ARBA00023125"/>
    </source>
</evidence>
<proteinExistence type="inferred from homology"/>
<dbReference type="Pfam" id="PF00589">
    <property type="entry name" value="Phage_integrase"/>
    <property type="match status" value="1"/>
</dbReference>
<dbReference type="GO" id="GO:0003677">
    <property type="term" value="F:DNA binding"/>
    <property type="evidence" value="ECO:0007669"/>
    <property type="project" value="UniProtKB-KW"/>
</dbReference>
<dbReference type="PANTHER" id="PTHR30349:SF64">
    <property type="entry name" value="PROPHAGE INTEGRASE INTD-RELATED"/>
    <property type="match status" value="1"/>
</dbReference>
<dbReference type="GO" id="GO:0006310">
    <property type="term" value="P:DNA recombination"/>
    <property type="evidence" value="ECO:0007669"/>
    <property type="project" value="UniProtKB-KW"/>
</dbReference>
<comment type="similarity">
    <text evidence="1">Belongs to the 'phage' integrase family.</text>
</comment>